<dbReference type="PROSITE" id="PS00018">
    <property type="entry name" value="EF_HAND_1"/>
    <property type="match status" value="1"/>
</dbReference>
<dbReference type="InterPro" id="IPR036017">
    <property type="entry name" value="TCB1D9/TCB1D9B_PH-GRAM2"/>
</dbReference>
<dbReference type="InterPro" id="IPR000195">
    <property type="entry name" value="Rab-GAP-TBC_dom"/>
</dbReference>
<dbReference type="GO" id="GO:0003008">
    <property type="term" value="P:system process"/>
    <property type="evidence" value="ECO:0007669"/>
    <property type="project" value="UniProtKB-ARBA"/>
</dbReference>
<sequence>MWIKPQEVLLANALWATDRANPFFVLQRRKGYGGGGLTGLLVGTLDTVLDNKTRPYRILHQAESSELSYCVAEANNKKEIQQHWDWLENNVINTCAAFETEDEATEFIKCKIESLLANLEPPKEEDEEVEDLRTSTKKFRKYFNMPKEEKLVNHYSCSYWKGNIPRQGWMYLSVNHMCFYSFLMGREAKLILRWADITKLERGNNMLLPDSVKVSTRDADHYFSMLLHSKETFDLMEQLANMAMKQLMQEPGFQEDKTLAAKLKSAKKRKKMSVLKRDLDAKARSERFRIAFRLPANEKLDGDEECKLWTPYNKQHVWGRLYLSPGYMCFASRVKDLVMLIIPLREVTVVEKVDNSASGNLINRAIVVTIKNKTNFTFSEFNDRNLILEKVSDFLSKQQVMSSNKSISEEPKTAEEKPETIEFQPALLSLFSHSEDVELSPKKEAQEAAKLNLWELHLAEYGRGMCMYRTHNTQDLVLKGIPDNLRGEMWMVFSGALNEMATHPNYYAEIVRQSAGHSSIATDEIERDLHRSLPEHPAFQNDRGISALRRVLTAYAWRNPNIGYCQAMNIVTSVLLLYVSEEEAFWLLTAICERLLPDYYNTKVVGALIDQGVFEDLISEYLPSLHDKLETLGLLSMISLAWFLTIFLSVMPFNCAVNILDCFFYDGARVIFQVSLAILDMRRQDLLACREDGEAMAVLCEFMDSVHNSNSSTPNIIHTANANGVTQDKNTVPRESVDVADVILSSYQKFWSISNQDINKLRLKHRLKVVQTIEDSVKRNILRSVAQYTKFEGKELEDLYFLFKEEYLTSCYWRTHQHVDTPDKFDPSRPYYDQYKLDFDQFRTLFLSLSPWATGQHAATLALRTFRLLDENRDNLINFKEFVSVLGTMCKEDVTARVKLLYQLHLPPALLPSDPIDPDENSTATASDSPKSEASLEAGIDASDFFDNEDQGLETPTPDDDLELPRLPYSMSSPSEPEARPRVVKPESSSVDPRPVQVEMVSLESPSVEEQKLEEEDSNKVNRDREECSSEAQSPRPVVGKGGDESLTAPDSQDGSEDAASCNEQEEVKERGEAASGSLTTPTATPKRPDKLVTGKGTGRIHIPSKQFPRLVGRGARREEFASLPRMDQAQFIQMWRSLYDLFTDSVEEQGLYHSIATVGTLLLQIGEVGKRFRHNTDTSSASGGMSPFRDMEVEGQLEEVVDQGRKEGSGEQAKVGDIVEVKESKEGEGEKSKISMTQDEKGGEAAERMGEGEGKSTVLGGDKRDNNLSAVSKAADAQESDAANENSKGDIGDSTATSAGSNLSQIPQVQLSPAENNPMTDSPKNTSKPDADWSVSFEQLLASMLTEPPLVDFFERIYDTTDAVASLRNRRLVTRMHSASPEKS</sequence>
<feature type="region of interest" description="Disordered" evidence="4">
    <location>
        <begin position="911"/>
        <end position="1100"/>
    </location>
</feature>
<dbReference type="InterPro" id="IPR011992">
    <property type="entry name" value="EF-hand-dom_pair"/>
</dbReference>
<dbReference type="Gene3D" id="1.10.10.750">
    <property type="entry name" value="Ypt/Rab-GAP domain of gyp1p, domain 1"/>
    <property type="match status" value="1"/>
</dbReference>
<dbReference type="InterPro" id="IPR018247">
    <property type="entry name" value="EF_Hand_1_Ca_BS"/>
</dbReference>
<dbReference type="Gene3D" id="1.10.8.270">
    <property type="entry name" value="putative rabgap domain of human tbc1 domain family member 14 like domains"/>
    <property type="match status" value="1"/>
</dbReference>
<evidence type="ECO:0000259" key="5">
    <source>
        <dbReference type="PROSITE" id="PS50086"/>
    </source>
</evidence>
<dbReference type="SUPFAM" id="SSF47923">
    <property type="entry name" value="Ypt/Rab-GAP domain of gyp1p"/>
    <property type="match status" value="2"/>
</dbReference>
<dbReference type="EMBL" id="JAWDGP010002971">
    <property type="protein sequence ID" value="KAK3778375.1"/>
    <property type="molecule type" value="Genomic_DNA"/>
</dbReference>
<dbReference type="InterPro" id="IPR035969">
    <property type="entry name" value="Rab-GAP_TBC_sf"/>
</dbReference>
<dbReference type="GO" id="GO:0005096">
    <property type="term" value="F:GTPase activator activity"/>
    <property type="evidence" value="ECO:0007669"/>
    <property type="project" value="UniProtKB-KW"/>
</dbReference>
<dbReference type="InterPro" id="IPR011993">
    <property type="entry name" value="PH-like_dom_sf"/>
</dbReference>
<evidence type="ECO:0000259" key="6">
    <source>
        <dbReference type="PROSITE" id="PS50222"/>
    </source>
</evidence>
<dbReference type="PROSITE" id="PS50222">
    <property type="entry name" value="EF_HAND_2"/>
    <property type="match status" value="1"/>
</dbReference>
<dbReference type="Gene3D" id="1.10.238.10">
    <property type="entry name" value="EF-hand"/>
    <property type="match status" value="1"/>
</dbReference>
<dbReference type="PANTHER" id="PTHR47666:SF1">
    <property type="entry name" value="PROTEIN VASCULAR ASSOCIATED DEATH 1, CHLOROPLASTIC"/>
    <property type="match status" value="1"/>
</dbReference>
<dbReference type="FunFam" id="1.10.238.10:FF:000119">
    <property type="entry name" value="TBC1 domain family member 9"/>
    <property type="match status" value="1"/>
</dbReference>
<dbReference type="PROSITE" id="PS50086">
    <property type="entry name" value="TBC_RABGAP"/>
    <property type="match status" value="1"/>
</dbReference>
<feature type="compositionally biased region" description="Basic and acidic residues" evidence="4">
    <location>
        <begin position="1018"/>
        <end position="1028"/>
    </location>
</feature>
<dbReference type="FunFam" id="1.10.8.270:FF:000002">
    <property type="entry name" value="TBC1 domain family member 9B"/>
    <property type="match status" value="1"/>
</dbReference>
<evidence type="ECO:0008006" key="9">
    <source>
        <dbReference type="Google" id="ProtNLM"/>
    </source>
</evidence>
<dbReference type="GO" id="GO:0005509">
    <property type="term" value="F:calcium ion binding"/>
    <property type="evidence" value="ECO:0007669"/>
    <property type="project" value="InterPro"/>
</dbReference>
<keyword evidence="2" id="KW-0677">Repeat</keyword>
<organism evidence="7 8">
    <name type="scientific">Elysia crispata</name>
    <name type="common">lettuce slug</name>
    <dbReference type="NCBI Taxonomy" id="231223"/>
    <lineage>
        <taxon>Eukaryota</taxon>
        <taxon>Metazoa</taxon>
        <taxon>Spiralia</taxon>
        <taxon>Lophotrochozoa</taxon>
        <taxon>Mollusca</taxon>
        <taxon>Gastropoda</taxon>
        <taxon>Heterobranchia</taxon>
        <taxon>Euthyneura</taxon>
        <taxon>Panpulmonata</taxon>
        <taxon>Sacoglossa</taxon>
        <taxon>Placobranchoidea</taxon>
        <taxon>Plakobranchidae</taxon>
        <taxon>Elysia</taxon>
    </lineage>
</organism>
<dbReference type="CDD" id="cd13354">
    <property type="entry name" value="PH-GRAM2_TCB1D9_TCB1D9B"/>
    <property type="match status" value="1"/>
</dbReference>
<feature type="region of interest" description="Disordered" evidence="4">
    <location>
        <begin position="1202"/>
        <end position="1332"/>
    </location>
</feature>
<dbReference type="Proteomes" id="UP001283361">
    <property type="component" value="Unassembled WGS sequence"/>
</dbReference>
<dbReference type="FunFam" id="2.30.29.30:FF:000013">
    <property type="entry name" value="Putative TBC1 domain family member 8B"/>
    <property type="match status" value="1"/>
</dbReference>
<keyword evidence="1" id="KW-0343">GTPase activation</keyword>
<feature type="compositionally biased region" description="Basic and acidic residues" evidence="4">
    <location>
        <begin position="1218"/>
        <end position="1255"/>
    </location>
</feature>
<dbReference type="Gene3D" id="2.30.29.30">
    <property type="entry name" value="Pleckstrin-homology domain (PH domain)/Phosphotyrosine-binding domain (PTB)"/>
    <property type="match status" value="2"/>
</dbReference>
<dbReference type="PANTHER" id="PTHR47666">
    <property type="entry name" value="PROTEIN VASCULAR ASSOCIATED DEATH 1, CHLOROPLASTIC"/>
    <property type="match status" value="1"/>
</dbReference>
<reference evidence="7" key="1">
    <citation type="journal article" date="2023" name="G3 (Bethesda)">
        <title>A reference genome for the long-term kleptoplast-retaining sea slug Elysia crispata morphotype clarki.</title>
        <authorList>
            <person name="Eastman K.E."/>
            <person name="Pendleton A.L."/>
            <person name="Shaikh M.A."/>
            <person name="Suttiyut T."/>
            <person name="Ogas R."/>
            <person name="Tomko P."/>
            <person name="Gavelis G."/>
            <person name="Widhalm J.R."/>
            <person name="Wisecaver J.H."/>
        </authorList>
    </citation>
    <scope>NUCLEOTIDE SEQUENCE</scope>
    <source>
        <strain evidence="7">ECLA1</strain>
    </source>
</reference>
<name>A0AAE0ZZK1_9GAST</name>
<dbReference type="SMART" id="SM00164">
    <property type="entry name" value="TBC"/>
    <property type="match status" value="1"/>
</dbReference>
<proteinExistence type="predicted"/>
<dbReference type="SMART" id="SM00568">
    <property type="entry name" value="GRAM"/>
    <property type="match status" value="2"/>
</dbReference>
<dbReference type="SUPFAM" id="SSF47473">
    <property type="entry name" value="EF-hand"/>
    <property type="match status" value="1"/>
</dbReference>
<accession>A0AAE0ZZK1</accession>
<protein>
    <recommendedName>
        <fullName evidence="9">TBC1 domain family member 9</fullName>
    </recommendedName>
</protein>
<evidence type="ECO:0000256" key="4">
    <source>
        <dbReference type="SAM" id="MobiDB-lite"/>
    </source>
</evidence>
<feature type="domain" description="Rab-GAP TBC" evidence="5">
    <location>
        <begin position="480"/>
        <end position="667"/>
    </location>
</feature>
<gene>
    <name evidence="7" type="ORF">RRG08_052230</name>
</gene>
<dbReference type="Gene3D" id="1.10.472.80">
    <property type="entry name" value="Ypt/Rab-GAP domain of gyp1p, domain 3"/>
    <property type="match status" value="1"/>
</dbReference>
<dbReference type="InterPro" id="IPR004182">
    <property type="entry name" value="GRAM"/>
</dbReference>
<keyword evidence="3" id="KW-0106">Calcium</keyword>
<dbReference type="InterPro" id="IPR036014">
    <property type="entry name" value="TCB1D9/TCB1D9B_PH-GRAM1"/>
</dbReference>
<feature type="compositionally biased region" description="Acidic residues" evidence="4">
    <location>
        <begin position="944"/>
        <end position="962"/>
    </location>
</feature>
<dbReference type="InterPro" id="IPR002048">
    <property type="entry name" value="EF_hand_dom"/>
</dbReference>
<evidence type="ECO:0000256" key="1">
    <source>
        <dbReference type="ARBA" id="ARBA00022468"/>
    </source>
</evidence>
<dbReference type="Pfam" id="PF02893">
    <property type="entry name" value="GRAM"/>
    <property type="match status" value="2"/>
</dbReference>
<evidence type="ECO:0000313" key="8">
    <source>
        <dbReference type="Proteomes" id="UP001283361"/>
    </source>
</evidence>
<keyword evidence="8" id="KW-1185">Reference proteome</keyword>
<feature type="domain" description="EF-hand" evidence="6">
    <location>
        <begin position="857"/>
        <end position="892"/>
    </location>
</feature>
<dbReference type="CDD" id="cd13351">
    <property type="entry name" value="PH-GRAM1_TCB1D9_TCB1D9B"/>
    <property type="match status" value="1"/>
</dbReference>
<dbReference type="Pfam" id="PF00566">
    <property type="entry name" value="RabGAP-TBC"/>
    <property type="match status" value="1"/>
</dbReference>
<comment type="caution">
    <text evidence="7">The sequence shown here is derived from an EMBL/GenBank/DDBJ whole genome shotgun (WGS) entry which is preliminary data.</text>
</comment>
<evidence type="ECO:0000313" key="7">
    <source>
        <dbReference type="EMBL" id="KAK3778375.1"/>
    </source>
</evidence>
<evidence type="ECO:0000256" key="3">
    <source>
        <dbReference type="ARBA" id="ARBA00022837"/>
    </source>
</evidence>
<evidence type="ECO:0000256" key="2">
    <source>
        <dbReference type="ARBA" id="ARBA00022737"/>
    </source>
</evidence>
<feature type="compositionally biased region" description="Polar residues" evidence="4">
    <location>
        <begin position="1295"/>
        <end position="1329"/>
    </location>
</feature>